<dbReference type="PANTHER" id="PTHR41700">
    <property type="entry name" value="GCN5-RELATED N-ACETYLTRANSFERASE"/>
    <property type="match status" value="1"/>
</dbReference>
<gene>
    <name evidence="2" type="ordered locus">Tmar_0481</name>
</gene>
<evidence type="ECO:0000313" key="3">
    <source>
        <dbReference type="Proteomes" id="UP000008915"/>
    </source>
</evidence>
<dbReference type="STRING" id="644966.Tmar_0481"/>
<dbReference type="EMBL" id="CP002344">
    <property type="protein sequence ID" value="ADU50602.1"/>
    <property type="molecule type" value="Genomic_DNA"/>
</dbReference>
<dbReference type="InterPro" id="IPR016181">
    <property type="entry name" value="Acyl_CoA_acyltransferase"/>
</dbReference>
<reference evidence="2 3" key="1">
    <citation type="journal article" date="2010" name="Stand. Genomic Sci.">
        <title>Complete genome sequence of Thermaerobacter marianensis type strain (7p75a).</title>
        <authorList>
            <person name="Han C."/>
            <person name="Gu W."/>
            <person name="Zhang X."/>
            <person name="Lapidus A."/>
            <person name="Nolan M."/>
            <person name="Copeland A."/>
            <person name="Lucas S."/>
            <person name="Del Rio T.G."/>
            <person name="Tice H."/>
            <person name="Cheng J.F."/>
            <person name="Tapia R."/>
            <person name="Goodwin L."/>
            <person name="Pitluck S."/>
            <person name="Pagani I."/>
            <person name="Ivanova N."/>
            <person name="Mavromatis K."/>
            <person name="Mikhailova N."/>
            <person name="Pati A."/>
            <person name="Chen A."/>
            <person name="Palaniappan K."/>
            <person name="Land M."/>
            <person name="Hauser L."/>
            <person name="Chang Y.J."/>
            <person name="Jeffries C.D."/>
            <person name="Schneider S."/>
            <person name="Rohde M."/>
            <person name="Goker M."/>
            <person name="Pukall R."/>
            <person name="Woyke T."/>
            <person name="Bristow J."/>
            <person name="Eisen J.A."/>
            <person name="Markowitz V."/>
            <person name="Hugenholtz P."/>
            <person name="Kyrpides N.C."/>
            <person name="Klenk H.P."/>
            <person name="Detter J.C."/>
        </authorList>
    </citation>
    <scope>NUCLEOTIDE SEQUENCE [LARGE SCALE GENOMIC DNA]</scope>
    <source>
        <strain evidence="3">ATCC 700841 / DSM 12885 / JCM 10246 / 7p75a</strain>
    </source>
</reference>
<dbReference type="Proteomes" id="UP000008915">
    <property type="component" value="Chromosome"/>
</dbReference>
<organism evidence="2 3">
    <name type="scientific">Thermaerobacter marianensis (strain ATCC 700841 / DSM 12885 / JCM 10246 / 7p75a)</name>
    <dbReference type="NCBI Taxonomy" id="644966"/>
    <lineage>
        <taxon>Bacteria</taxon>
        <taxon>Bacillati</taxon>
        <taxon>Bacillota</taxon>
        <taxon>Clostridia</taxon>
        <taxon>Eubacteriales</taxon>
        <taxon>Clostridiales Family XVII. Incertae Sedis</taxon>
        <taxon>Thermaerobacter</taxon>
    </lineage>
</organism>
<dbReference type="KEGG" id="tmr:Tmar_0481"/>
<evidence type="ECO:0000313" key="2">
    <source>
        <dbReference type="EMBL" id="ADU50602.1"/>
    </source>
</evidence>
<protein>
    <submittedName>
        <fullName evidence="2">GCN5-related N-acetyltransferase</fullName>
    </submittedName>
</protein>
<accession>E6SGX1</accession>
<evidence type="ECO:0000256" key="1">
    <source>
        <dbReference type="SAM" id="MobiDB-lite"/>
    </source>
</evidence>
<reference evidence="3" key="2">
    <citation type="journal article" date="2010" name="Stand. Genomic Sci.">
        <title>Complete genome sequence of Thermaerobacter marianensis type strain (7p75aT).</title>
        <authorList>
            <person name="Han C."/>
            <person name="Gu W."/>
            <person name="Zhang X."/>
            <person name="Lapidus A."/>
            <person name="Nolan M."/>
            <person name="Copeland A."/>
            <person name="Lucas S."/>
            <person name="Glavina Del Rio T."/>
            <person name="Tice H."/>
            <person name="Cheng J."/>
            <person name="Tapia R."/>
            <person name="Goodwin L."/>
            <person name="Pitluck S."/>
            <person name="Pagani I."/>
            <person name="Ivanova N."/>
            <person name="Mavromatis K."/>
            <person name="Mikhailova N."/>
            <person name="Pati A."/>
            <person name="Chen A."/>
            <person name="Palaniappan K."/>
            <person name="Land M."/>
            <person name="Hauser L."/>
            <person name="Chang Y."/>
            <person name="Jeffries C."/>
            <person name="Schneider S."/>
            <person name="Rohde M."/>
            <person name="Goker M."/>
            <person name="Pukall R."/>
            <person name="Woyke T."/>
            <person name="Bristow J."/>
            <person name="Eisen J."/>
            <person name="Markowitz V."/>
            <person name="Hugenholtz P."/>
            <person name="Kyrpides N."/>
            <person name="Klenk H."/>
            <person name="Detter J."/>
        </authorList>
    </citation>
    <scope>NUCLEOTIDE SEQUENCE [LARGE SCALE GENOMIC DNA]</scope>
    <source>
        <strain evidence="3">ATCC 700841 / DSM 12885 / JCM 10246 / 7p75a</strain>
    </source>
</reference>
<dbReference type="AlphaFoldDB" id="E6SGX1"/>
<dbReference type="PANTHER" id="PTHR41700:SF1">
    <property type="entry name" value="N-ACETYLTRANSFERASE DOMAIN-CONTAINING PROTEIN"/>
    <property type="match status" value="1"/>
</dbReference>
<feature type="compositionally biased region" description="Pro residues" evidence="1">
    <location>
        <begin position="101"/>
        <end position="129"/>
    </location>
</feature>
<feature type="compositionally biased region" description="Low complexity" evidence="1">
    <location>
        <begin position="77"/>
        <end position="100"/>
    </location>
</feature>
<dbReference type="Gene3D" id="3.40.630.30">
    <property type="match status" value="1"/>
</dbReference>
<keyword evidence="3" id="KW-1185">Reference proteome</keyword>
<name>E6SGX1_THEM7</name>
<dbReference type="eggNOG" id="COG3375">
    <property type="taxonomic scope" value="Bacteria"/>
</dbReference>
<dbReference type="SUPFAM" id="SSF55729">
    <property type="entry name" value="Acyl-CoA N-acyltransferases (Nat)"/>
    <property type="match status" value="1"/>
</dbReference>
<dbReference type="InterPro" id="IPR038764">
    <property type="entry name" value="GNAT_N_AcTrfase_prd"/>
</dbReference>
<dbReference type="HOGENOM" id="CLU_061573_1_0_9"/>
<proteinExistence type="predicted"/>
<feature type="region of interest" description="Disordered" evidence="1">
    <location>
        <begin position="72"/>
        <end position="131"/>
    </location>
</feature>
<sequence>MDDVVIRPLESHDELARAEALEQVVWGGPPIVPAATMRAVLEVGGCVLGAWLGDELVGFCFGFPGWRRRQPVPPGLDEPAGPAAAAGFGPADVPATGAVAPPGPLAGPSAPPPPDVLAGPQVPPPPVPGPAGEREPVFHSDLLAVRPEVRDRGIGRRLKLAQREWALAQGLHLITWTYDPLQARNGYLNLTRLGGIARRYVREFYGVLDDELNRGLPADRLVIEWYLRSRRVVRRAAEGATPGTATGRPGTGAWAAAPAAGELAAGHGPAPVSGGVPVLNQVRDAGGIPEPAGWRPPRGEPVVGVRIPARFADWRQDRPEWGLAWRFHVREVLEACLAAGYLLDRCVPEGAGTAAGAAGGGGAGWSGSTVLYILARQAGE</sequence>